<reference evidence="3" key="1">
    <citation type="submission" date="2021-01" db="EMBL/GenBank/DDBJ databases">
        <authorList>
            <person name="Corre E."/>
            <person name="Pelletier E."/>
            <person name="Niang G."/>
            <person name="Scheremetjew M."/>
            <person name="Finn R."/>
            <person name="Kale V."/>
            <person name="Holt S."/>
            <person name="Cochrane G."/>
            <person name="Meng A."/>
            <person name="Brown T."/>
            <person name="Cohen L."/>
        </authorList>
    </citation>
    <scope>NUCLEOTIDE SEQUENCE</scope>
    <source>
        <strain evidence="3">SAG 11-49</strain>
    </source>
</reference>
<feature type="region of interest" description="Disordered" evidence="1">
    <location>
        <begin position="337"/>
        <end position="406"/>
    </location>
</feature>
<feature type="transmembrane region" description="Helical" evidence="2">
    <location>
        <begin position="247"/>
        <end position="272"/>
    </location>
</feature>
<sequence>MCVEAFTCIFLPIINLIACIKGLIVGAIASVFLGIVFLGISIALLPLDIWHSYWAVSVTKMLGPNLRALALFMLPVPLLCWPICALVFGLGYGIFIGGMVMGAHCGSRCNTPCGYLPETLAQLGTSFLKAFVGGLDKAPKEVAGGIKDFAHFNAHSFFKHVLLLREHPGPPVDISPLRLVLSLPVAMVGLLIGLVGGVLQFPKFPLVVVVGWIEMWDAFLEAADSAGACGCVIFSTSLLPFMVVGTLLWPAIVVALAAFLPVNMLVVCFMAAGMDGYKEARMGDGFYKGTATAWNIMHSTEGFIHEFSKHHFGDCAPHCFSLKLPDTRDELLQKRAARDRAAGGPYNPPPKKTSLTDPEISGSNPGDAPTQVGAPGRSRSFDCNPPALPPNAAGVNTGDNESQVAGAGDVGIPVGIPVAYPVAASDVEAGAGTGVSDEASRQLLTDLHDPPAGTPPAAAAAHMEEAGAGPAAGEAVDAGAEAARHDGADSGQVKVVVVETAGGDVDGSGKAGVQRVKSM</sequence>
<feature type="compositionally biased region" description="Low complexity" evidence="1">
    <location>
        <begin position="455"/>
        <end position="481"/>
    </location>
</feature>
<keyword evidence="2" id="KW-0472">Membrane</keyword>
<feature type="transmembrane region" description="Helical" evidence="2">
    <location>
        <begin position="67"/>
        <end position="95"/>
    </location>
</feature>
<proteinExistence type="predicted"/>
<dbReference type="PANTHER" id="PTHR31133:SF12">
    <property type="entry name" value="MEMBRANE PROTEIN"/>
    <property type="match status" value="1"/>
</dbReference>
<feature type="region of interest" description="Disordered" evidence="1">
    <location>
        <begin position="445"/>
        <end position="488"/>
    </location>
</feature>
<keyword evidence="2" id="KW-0812">Transmembrane</keyword>
<gene>
    <name evidence="3" type="ORF">CLEI1391_LOCUS2991</name>
</gene>
<evidence type="ECO:0000256" key="2">
    <source>
        <dbReference type="SAM" id="Phobius"/>
    </source>
</evidence>
<feature type="compositionally biased region" description="Polar residues" evidence="1">
    <location>
        <begin position="353"/>
        <end position="364"/>
    </location>
</feature>
<feature type="transmembrane region" description="Helical" evidence="2">
    <location>
        <begin position="179"/>
        <end position="199"/>
    </location>
</feature>
<dbReference type="EMBL" id="HBFB01005335">
    <property type="protein sequence ID" value="CAD8668295.1"/>
    <property type="molecule type" value="Transcribed_RNA"/>
</dbReference>
<keyword evidence="2" id="KW-1133">Transmembrane helix</keyword>
<accession>A0A7S0R630</accession>
<evidence type="ECO:0000313" key="3">
    <source>
        <dbReference type="EMBL" id="CAD8668295.1"/>
    </source>
</evidence>
<name>A0A7S0R630_9CHLO</name>
<feature type="transmembrane region" description="Helical" evidence="2">
    <location>
        <begin position="23"/>
        <end position="47"/>
    </location>
</feature>
<organism evidence="3">
    <name type="scientific">Chlamydomonas leiostraca</name>
    <dbReference type="NCBI Taxonomy" id="1034604"/>
    <lineage>
        <taxon>Eukaryota</taxon>
        <taxon>Viridiplantae</taxon>
        <taxon>Chlorophyta</taxon>
        <taxon>core chlorophytes</taxon>
        <taxon>Chlorophyceae</taxon>
        <taxon>CS clade</taxon>
        <taxon>Chlamydomonadales</taxon>
        <taxon>Chlamydomonadaceae</taxon>
        <taxon>Chlamydomonas</taxon>
    </lineage>
</organism>
<protein>
    <submittedName>
        <fullName evidence="3">Uncharacterized protein</fullName>
    </submittedName>
</protein>
<dbReference type="PANTHER" id="PTHR31133">
    <property type="entry name" value="MEMBRANE PROTEIN"/>
    <property type="match status" value="1"/>
</dbReference>
<evidence type="ECO:0000256" key="1">
    <source>
        <dbReference type="SAM" id="MobiDB-lite"/>
    </source>
</evidence>
<dbReference type="AlphaFoldDB" id="A0A7S0R630"/>
<dbReference type="InterPro" id="IPR040229">
    <property type="entry name" value="At3g27390-like"/>
</dbReference>